<dbReference type="GO" id="GO:0005737">
    <property type="term" value="C:cytoplasm"/>
    <property type="evidence" value="ECO:0007669"/>
    <property type="project" value="UniProtKB-SubCell"/>
</dbReference>
<feature type="binding site" evidence="8">
    <location>
        <position position="68"/>
    </location>
    <ligand>
        <name>GTP</name>
        <dbReference type="ChEBI" id="CHEBI:37565"/>
    </ligand>
</feature>
<dbReference type="OrthoDB" id="9788394at2"/>
<comment type="domain">
    <text evidence="8">The N-terminal domain determines nucleotide recognition and specific binding, while the C-terminal domain determines the specific binding to the target protein.</text>
</comment>
<keyword evidence="3 8" id="KW-0479">Metal-binding</keyword>
<dbReference type="HAMAP" id="MF_00316">
    <property type="entry name" value="MobA"/>
    <property type="match status" value="1"/>
</dbReference>
<dbReference type="EC" id="2.7.7.77" evidence="8"/>
<accession>A0A1H7HX37</accession>
<dbReference type="InterPro" id="IPR013482">
    <property type="entry name" value="Molybde_CF_guanTrfase"/>
</dbReference>
<evidence type="ECO:0000256" key="5">
    <source>
        <dbReference type="ARBA" id="ARBA00022842"/>
    </source>
</evidence>
<evidence type="ECO:0000313" key="11">
    <source>
        <dbReference type="Proteomes" id="UP000198984"/>
    </source>
</evidence>
<evidence type="ECO:0000256" key="4">
    <source>
        <dbReference type="ARBA" id="ARBA00022741"/>
    </source>
</evidence>
<name>A0A1H7HX37_9BACT</name>
<sequence>MAVALKGLILCGGYSTRMQQDKSRIAYHGMPQWLYLHSLLSKVVPEVYISCRPDQQEIFAGAAPLITDSVTIGGPAAGLLSAYAAFPDTAWLVLACDLPLISQQSLDHLAAMRDPQKAATAFNSPVNHLPEPVIAIWEPRGLQVLQQSVANGKQCPRKALLQTDIQVLENPYAVEQFNANTPEEMEEAMKKIS</sequence>
<dbReference type="Proteomes" id="UP000198984">
    <property type="component" value="Unassembled WGS sequence"/>
</dbReference>
<dbReference type="InterPro" id="IPR025877">
    <property type="entry name" value="MobA-like_NTP_Trfase"/>
</dbReference>
<feature type="binding site" evidence="8">
    <location>
        <position position="22"/>
    </location>
    <ligand>
        <name>GTP</name>
        <dbReference type="ChEBI" id="CHEBI:37565"/>
    </ligand>
</feature>
<keyword evidence="2 8" id="KW-0808">Transferase</keyword>
<dbReference type="GO" id="GO:0061603">
    <property type="term" value="F:molybdenum cofactor guanylyltransferase activity"/>
    <property type="evidence" value="ECO:0007669"/>
    <property type="project" value="UniProtKB-EC"/>
</dbReference>
<comment type="function">
    <text evidence="8">Transfers a GMP moiety from GTP to Mo-molybdopterin (Mo-MPT) cofactor (Moco or molybdenum cofactor) to form Mo-molybdopterin guanine dinucleotide (Mo-MGD) cofactor.</text>
</comment>
<dbReference type="SUPFAM" id="SSF53448">
    <property type="entry name" value="Nucleotide-diphospho-sugar transferases"/>
    <property type="match status" value="1"/>
</dbReference>
<dbReference type="GO" id="GO:0005525">
    <property type="term" value="F:GTP binding"/>
    <property type="evidence" value="ECO:0007669"/>
    <property type="project" value="UniProtKB-UniRule"/>
</dbReference>
<organism evidence="10 11">
    <name type="scientific">Chitinophaga rupis</name>
    <dbReference type="NCBI Taxonomy" id="573321"/>
    <lineage>
        <taxon>Bacteria</taxon>
        <taxon>Pseudomonadati</taxon>
        <taxon>Bacteroidota</taxon>
        <taxon>Chitinophagia</taxon>
        <taxon>Chitinophagales</taxon>
        <taxon>Chitinophagaceae</taxon>
        <taxon>Chitinophaga</taxon>
    </lineage>
</organism>
<feature type="binding site" evidence="8">
    <location>
        <begin position="10"/>
        <end position="12"/>
    </location>
    <ligand>
        <name>GTP</name>
        <dbReference type="ChEBI" id="CHEBI:37565"/>
    </ligand>
</feature>
<feature type="binding site" evidence="8">
    <location>
        <position position="97"/>
    </location>
    <ligand>
        <name>Mg(2+)</name>
        <dbReference type="ChEBI" id="CHEBI:18420"/>
    </ligand>
</feature>
<evidence type="ECO:0000256" key="3">
    <source>
        <dbReference type="ARBA" id="ARBA00022723"/>
    </source>
</evidence>
<proteinExistence type="inferred from homology"/>
<evidence type="ECO:0000313" key="10">
    <source>
        <dbReference type="EMBL" id="SEK54913.1"/>
    </source>
</evidence>
<protein>
    <recommendedName>
        <fullName evidence="8">Probable molybdenum cofactor guanylyltransferase</fullName>
        <shortName evidence="8">MoCo guanylyltransferase</shortName>
        <ecNumber evidence="8">2.7.7.77</ecNumber>
    </recommendedName>
    <alternativeName>
        <fullName evidence="8">GTP:molybdopterin guanylyltransferase</fullName>
    </alternativeName>
    <alternativeName>
        <fullName evidence="8">Mo-MPT guanylyltransferase</fullName>
    </alternativeName>
    <alternativeName>
        <fullName evidence="8">Molybdopterin guanylyltransferase</fullName>
    </alternativeName>
    <alternativeName>
        <fullName evidence="8">Molybdopterin-guanine dinucleotide synthase</fullName>
        <shortName evidence="8">MGD synthase</shortName>
    </alternativeName>
</protein>
<dbReference type="GO" id="GO:0046872">
    <property type="term" value="F:metal ion binding"/>
    <property type="evidence" value="ECO:0007669"/>
    <property type="project" value="UniProtKB-KW"/>
</dbReference>
<dbReference type="RefSeq" id="WP_089906479.1">
    <property type="nucleotide sequence ID" value="NZ_FOBB01000001.1"/>
</dbReference>
<dbReference type="InterPro" id="IPR029044">
    <property type="entry name" value="Nucleotide-diphossugar_trans"/>
</dbReference>
<keyword evidence="11" id="KW-1185">Reference proteome</keyword>
<keyword evidence="1 8" id="KW-0963">Cytoplasm</keyword>
<evidence type="ECO:0000256" key="7">
    <source>
        <dbReference type="ARBA" id="ARBA00023150"/>
    </source>
</evidence>
<evidence type="ECO:0000256" key="8">
    <source>
        <dbReference type="HAMAP-Rule" id="MF_00316"/>
    </source>
</evidence>
<feature type="binding site" evidence="8">
    <location>
        <position position="97"/>
    </location>
    <ligand>
        <name>GTP</name>
        <dbReference type="ChEBI" id="CHEBI:37565"/>
    </ligand>
</feature>
<keyword evidence="7 8" id="KW-0501">Molybdenum cofactor biosynthesis</keyword>
<evidence type="ECO:0000256" key="6">
    <source>
        <dbReference type="ARBA" id="ARBA00023134"/>
    </source>
</evidence>
<evidence type="ECO:0000256" key="1">
    <source>
        <dbReference type="ARBA" id="ARBA00022490"/>
    </source>
</evidence>
<dbReference type="GO" id="GO:0006777">
    <property type="term" value="P:Mo-molybdopterin cofactor biosynthetic process"/>
    <property type="evidence" value="ECO:0007669"/>
    <property type="project" value="UniProtKB-KW"/>
</dbReference>
<comment type="catalytic activity">
    <reaction evidence="8">
        <text>Mo-molybdopterin + GTP + H(+) = Mo-molybdopterin guanine dinucleotide + diphosphate</text>
        <dbReference type="Rhea" id="RHEA:34243"/>
        <dbReference type="ChEBI" id="CHEBI:15378"/>
        <dbReference type="ChEBI" id="CHEBI:33019"/>
        <dbReference type="ChEBI" id="CHEBI:37565"/>
        <dbReference type="ChEBI" id="CHEBI:71302"/>
        <dbReference type="ChEBI" id="CHEBI:71310"/>
        <dbReference type="EC" id="2.7.7.77"/>
    </reaction>
</comment>
<gene>
    <name evidence="8" type="primary">mobA</name>
    <name evidence="10" type="ORF">SAMN04488505_101411</name>
</gene>
<comment type="caution">
    <text evidence="8">Lacks conserved residue(s) required for the propagation of feature annotation.</text>
</comment>
<comment type="similarity">
    <text evidence="8">Belongs to the MobA family.</text>
</comment>
<feature type="domain" description="MobA-like NTP transferase" evidence="9">
    <location>
        <begin position="7"/>
        <end position="158"/>
    </location>
</feature>
<evidence type="ECO:0000259" key="9">
    <source>
        <dbReference type="Pfam" id="PF12804"/>
    </source>
</evidence>
<dbReference type="EMBL" id="FOBB01000001">
    <property type="protein sequence ID" value="SEK54913.1"/>
    <property type="molecule type" value="Genomic_DNA"/>
</dbReference>
<dbReference type="PANTHER" id="PTHR19136">
    <property type="entry name" value="MOLYBDENUM COFACTOR GUANYLYLTRANSFERASE"/>
    <property type="match status" value="1"/>
</dbReference>
<dbReference type="AlphaFoldDB" id="A0A1H7HX37"/>
<comment type="cofactor">
    <cofactor evidence="8">
        <name>Mg(2+)</name>
        <dbReference type="ChEBI" id="CHEBI:18420"/>
    </cofactor>
</comment>
<dbReference type="Pfam" id="PF12804">
    <property type="entry name" value="NTP_transf_3"/>
    <property type="match status" value="1"/>
</dbReference>
<dbReference type="PANTHER" id="PTHR19136:SF81">
    <property type="entry name" value="MOLYBDENUM COFACTOR GUANYLYLTRANSFERASE"/>
    <property type="match status" value="1"/>
</dbReference>
<keyword evidence="4 8" id="KW-0547">Nucleotide-binding</keyword>
<evidence type="ECO:0000256" key="2">
    <source>
        <dbReference type="ARBA" id="ARBA00022679"/>
    </source>
</evidence>
<comment type="subcellular location">
    <subcellularLocation>
        <location evidence="8">Cytoplasm</location>
    </subcellularLocation>
</comment>
<keyword evidence="5 8" id="KW-0460">Magnesium</keyword>
<dbReference type="Gene3D" id="3.90.550.10">
    <property type="entry name" value="Spore Coat Polysaccharide Biosynthesis Protein SpsA, Chain A"/>
    <property type="match status" value="1"/>
</dbReference>
<dbReference type="CDD" id="cd02503">
    <property type="entry name" value="MobA"/>
    <property type="match status" value="1"/>
</dbReference>
<dbReference type="STRING" id="573321.SAMN04488505_101411"/>
<keyword evidence="6 8" id="KW-0342">GTP-binding</keyword>
<reference evidence="10 11" key="1">
    <citation type="submission" date="2016-10" db="EMBL/GenBank/DDBJ databases">
        <authorList>
            <person name="de Groot N.N."/>
        </authorList>
    </citation>
    <scope>NUCLEOTIDE SEQUENCE [LARGE SCALE GENOMIC DNA]</scope>
    <source>
        <strain evidence="10 11">DSM 21039</strain>
    </source>
</reference>